<dbReference type="AlphaFoldDB" id="E1QTY2"/>
<dbReference type="PANTHER" id="PTHR30536">
    <property type="entry name" value="ALTRONATE/GALACTARATE DEHYDRATASE"/>
    <property type="match status" value="1"/>
</dbReference>
<evidence type="ECO:0000259" key="2">
    <source>
        <dbReference type="SMART" id="SM00858"/>
    </source>
</evidence>
<dbReference type="InterPro" id="IPR044144">
    <property type="entry name" value="SAF_UxaA/GarD"/>
</dbReference>
<evidence type="ECO:0000256" key="1">
    <source>
        <dbReference type="ARBA" id="ARBA00023239"/>
    </source>
</evidence>
<proteinExistence type="predicted"/>
<dbReference type="GO" id="GO:0019698">
    <property type="term" value="P:D-galacturonate catabolic process"/>
    <property type="evidence" value="ECO:0007669"/>
    <property type="project" value="TreeGrafter"/>
</dbReference>
<dbReference type="HOGENOM" id="CLU_084161_3_0_2"/>
<dbReference type="InterPro" id="IPR052172">
    <property type="entry name" value="UxaA_altronate/galactarate_dh"/>
</dbReference>
<dbReference type="CDD" id="cd11613">
    <property type="entry name" value="SAF_AH_GD"/>
    <property type="match status" value="1"/>
</dbReference>
<dbReference type="GeneID" id="9751294"/>
<reference evidence="4" key="2">
    <citation type="journal article" date="2010" name="Stand. Genomic Sci.">
        <title>Complete genome sequence of Vulcanisaeta distributa type strain (IC-017T).</title>
        <authorList>
            <person name="Mavromatis K."/>
            <person name="Sikorski J."/>
            <person name="Pabst E."/>
            <person name="Teshima H."/>
            <person name="Lapidus A."/>
            <person name="Lucas S."/>
            <person name="Nolan M."/>
            <person name="Glavina Del Rio T."/>
            <person name="Cheng J."/>
            <person name="Bruce D."/>
            <person name="Goodwin L."/>
            <person name="Pitluck S."/>
            <person name="Liolios K."/>
            <person name="Ivanova N."/>
            <person name="Mikhailova N."/>
            <person name="Pati A."/>
            <person name="Chen A."/>
            <person name="Palaniappan K."/>
            <person name="Land M."/>
            <person name="Hauser L."/>
            <person name="Chang Y."/>
            <person name="Jeffries C."/>
            <person name="Rohde M."/>
            <person name="Spring S."/>
            <person name="Goker M."/>
            <person name="Wirth R."/>
            <person name="Woyke T."/>
            <person name="Bristow J."/>
            <person name="Eisen J."/>
            <person name="Markowitz V."/>
            <person name="Hugenholtz P."/>
            <person name="Klenk H."/>
            <person name="Kyrpides N."/>
        </authorList>
    </citation>
    <scope>NUCLEOTIDE SEQUENCE [LARGE SCALE GENOMIC DNA]</scope>
    <source>
        <strain evidence="4">DSM 14429 / JCM 11212 / NBRC 100878 / IC-017</strain>
    </source>
</reference>
<dbReference type="STRING" id="572478.Vdis_0376"/>
<keyword evidence="4" id="KW-1185">Reference proteome</keyword>
<dbReference type="SMART" id="SM00858">
    <property type="entry name" value="SAF"/>
    <property type="match status" value="1"/>
</dbReference>
<feature type="domain" description="SAF" evidence="2">
    <location>
        <begin position="18"/>
        <end position="93"/>
    </location>
</feature>
<dbReference type="InterPro" id="IPR013974">
    <property type="entry name" value="SAF"/>
</dbReference>
<dbReference type="KEGG" id="vdi:Vdis_0376"/>
<evidence type="ECO:0000313" key="3">
    <source>
        <dbReference type="EMBL" id="ADN49779.1"/>
    </source>
</evidence>
<dbReference type="OrthoDB" id="214896at2157"/>
<sequence>MESVVVRSAPAVVLNPGDNVAVALRDLRAGEDVELIIGGSRVRVRLLNDIPFGHKFAIRDIRMCDYVIKYGHVIGRAKRDIKVGEHVHVHNVESLTAVHSVCRGGNP</sequence>
<gene>
    <name evidence="3" type="ordered locus">Vdis_0376</name>
</gene>
<dbReference type="Proteomes" id="UP000006681">
    <property type="component" value="Chromosome"/>
</dbReference>
<accession>E1QTY2</accession>
<dbReference type="FunFam" id="2.30.130.110:FF:000003">
    <property type="entry name" value="D-galactarate dehydratase"/>
    <property type="match status" value="1"/>
</dbReference>
<reference evidence="3 4" key="1">
    <citation type="journal article" date="2010" name="Stand. Genomic Sci.">
        <title>Complete genome sequence of Vulcanisaeta distributa type strain (IC-017).</title>
        <authorList>
            <person name="Mavromatis K."/>
            <person name="Sikorski J."/>
            <person name="Pabst E."/>
            <person name="Teshima H."/>
            <person name="Lapidus A."/>
            <person name="Lucas S."/>
            <person name="Nolan M."/>
            <person name="Glavina Del Rio T."/>
            <person name="Cheng J.F."/>
            <person name="Bruce D."/>
            <person name="Goodwin L."/>
            <person name="Pitluck S."/>
            <person name="Liolios K."/>
            <person name="Ivanova N."/>
            <person name="Mikhailova N."/>
            <person name="Pati A."/>
            <person name="Chen A."/>
            <person name="Palaniappan K."/>
            <person name="Land M."/>
            <person name="Hauser L."/>
            <person name="Chang Y.J."/>
            <person name="Jeffries C.D."/>
            <person name="Rohde M."/>
            <person name="Spring S."/>
            <person name="Goker M."/>
            <person name="Wirth R."/>
            <person name="Woyke T."/>
            <person name="Bristow J."/>
            <person name="Eisen J.A."/>
            <person name="Markowitz V."/>
            <person name="Hugenholtz P."/>
            <person name="Klenk H.P."/>
            <person name="Kyrpides N.C."/>
        </authorList>
    </citation>
    <scope>NUCLEOTIDE SEQUENCE [LARGE SCALE GENOMIC DNA]</scope>
    <source>
        <strain evidence="4">DSM 14429 / JCM 11212 / NBRC 100878 / IC-017</strain>
    </source>
</reference>
<keyword evidence="1" id="KW-0456">Lyase</keyword>
<organism evidence="3 4">
    <name type="scientific">Vulcanisaeta distributa (strain DSM 14429 / JCM 11212 / NBRC 100878 / IC-017)</name>
    <dbReference type="NCBI Taxonomy" id="572478"/>
    <lineage>
        <taxon>Archaea</taxon>
        <taxon>Thermoproteota</taxon>
        <taxon>Thermoprotei</taxon>
        <taxon>Thermoproteales</taxon>
        <taxon>Thermoproteaceae</taxon>
        <taxon>Vulcanisaeta</taxon>
    </lineage>
</organism>
<dbReference type="RefSeq" id="WP_013335504.1">
    <property type="nucleotide sequence ID" value="NC_014537.1"/>
</dbReference>
<name>E1QTY2_VULDI</name>
<dbReference type="Gene3D" id="2.30.130.110">
    <property type="match status" value="1"/>
</dbReference>
<dbReference type="eggNOG" id="arCOG05318">
    <property type="taxonomic scope" value="Archaea"/>
</dbReference>
<dbReference type="GO" id="GO:0016829">
    <property type="term" value="F:lyase activity"/>
    <property type="evidence" value="ECO:0007669"/>
    <property type="project" value="UniProtKB-KW"/>
</dbReference>
<protein>
    <submittedName>
        <fullName evidence="3">SAF domain protein</fullName>
    </submittedName>
</protein>
<dbReference type="Pfam" id="PF08666">
    <property type="entry name" value="SAF"/>
    <property type="match status" value="1"/>
</dbReference>
<dbReference type="PANTHER" id="PTHR30536:SF5">
    <property type="entry name" value="ALTRONATE DEHYDRATASE"/>
    <property type="match status" value="1"/>
</dbReference>
<evidence type="ECO:0000313" key="4">
    <source>
        <dbReference type="Proteomes" id="UP000006681"/>
    </source>
</evidence>
<dbReference type="EMBL" id="CP002100">
    <property type="protein sequence ID" value="ADN49779.1"/>
    <property type="molecule type" value="Genomic_DNA"/>
</dbReference>